<dbReference type="InterPro" id="IPR029044">
    <property type="entry name" value="Nucleotide-diphossugar_trans"/>
</dbReference>
<feature type="active site" evidence="10">
    <location>
        <position position="593"/>
    </location>
</feature>
<feature type="transmembrane region" description="Helical" evidence="13">
    <location>
        <begin position="703"/>
        <end position="733"/>
    </location>
</feature>
<evidence type="ECO:0000256" key="10">
    <source>
        <dbReference type="PIRSR" id="PIRSR605150-1"/>
    </source>
</evidence>
<dbReference type="Pfam" id="PF03552">
    <property type="entry name" value="Cellulose_synt"/>
    <property type="match status" value="2"/>
</dbReference>
<evidence type="ECO:0000256" key="4">
    <source>
        <dbReference type="ARBA" id="ARBA00022692"/>
    </source>
</evidence>
<evidence type="ECO:0000256" key="1">
    <source>
        <dbReference type="ARBA" id="ARBA00004653"/>
    </source>
</evidence>
<dbReference type="GO" id="GO:0030244">
    <property type="term" value="P:cellulose biosynthetic process"/>
    <property type="evidence" value="ECO:0007669"/>
    <property type="project" value="InterPro"/>
</dbReference>
<evidence type="ECO:0008006" key="16">
    <source>
        <dbReference type="Google" id="ProtNLM"/>
    </source>
</evidence>
<dbReference type="Gene3D" id="3.90.550.10">
    <property type="entry name" value="Spore Coat Polysaccharide Biosynthesis Protein SpsA, Chain A"/>
    <property type="match status" value="2"/>
</dbReference>
<keyword evidence="6" id="KW-0333">Golgi apparatus</keyword>
<reference evidence="14" key="2">
    <citation type="submission" date="2021-01" db="UniProtKB">
        <authorList>
            <consortium name="EnsemblPlants"/>
        </authorList>
    </citation>
    <scope>IDENTIFICATION</scope>
</reference>
<dbReference type="SUPFAM" id="SSF53448">
    <property type="entry name" value="Nucleotide-diphospho-sugar transferases"/>
    <property type="match status" value="1"/>
</dbReference>
<keyword evidence="4 13" id="KW-0812">Transmembrane</keyword>
<dbReference type="FunCoup" id="A0A7N2M8H9">
    <property type="interactions" value="31"/>
</dbReference>
<evidence type="ECO:0000256" key="12">
    <source>
        <dbReference type="PIRSR" id="PIRSR605150-3"/>
    </source>
</evidence>
<dbReference type="InParanoid" id="A0A7N2M8H9"/>
<dbReference type="GO" id="GO:0016760">
    <property type="term" value="F:cellulose synthase (UDP-forming) activity"/>
    <property type="evidence" value="ECO:0007669"/>
    <property type="project" value="InterPro"/>
</dbReference>
<dbReference type="EMBL" id="LRBV02000008">
    <property type="status" value="NOT_ANNOTATED_CDS"/>
    <property type="molecule type" value="Genomic_DNA"/>
</dbReference>
<evidence type="ECO:0000256" key="5">
    <source>
        <dbReference type="ARBA" id="ARBA00022989"/>
    </source>
</evidence>
<evidence type="ECO:0000256" key="8">
    <source>
        <dbReference type="ARBA" id="ARBA00023316"/>
    </source>
</evidence>
<dbReference type="Proteomes" id="UP000594261">
    <property type="component" value="Chromosome 8"/>
</dbReference>
<keyword evidence="15" id="KW-1185">Reference proteome</keyword>
<feature type="binding site" evidence="11">
    <location>
        <position position="288"/>
    </location>
    <ligand>
        <name>UDP-alpha-D-glucose</name>
        <dbReference type="ChEBI" id="CHEBI:58885"/>
    </ligand>
</feature>
<comment type="function">
    <text evidence="9">Thought to be a Golgi-localized beta-glycan synthase that polymerize the backbones of noncellulosic polysaccharides (hemicelluloses) of plant cell wall.</text>
</comment>
<name>A0A7N2M8H9_QUELO</name>
<dbReference type="FunFam" id="3.90.550.10:FF:000138">
    <property type="entry name" value="Cellulose synthase isolog"/>
    <property type="match status" value="1"/>
</dbReference>
<evidence type="ECO:0000256" key="2">
    <source>
        <dbReference type="ARBA" id="ARBA00022676"/>
    </source>
</evidence>
<feature type="binding site" evidence="11">
    <location>
        <position position="259"/>
    </location>
    <ligand>
        <name>UDP-alpha-D-glucose</name>
        <dbReference type="ChEBI" id="CHEBI:58885"/>
    </ligand>
</feature>
<feature type="transmembrane region" description="Helical" evidence="13">
    <location>
        <begin position="20"/>
        <end position="40"/>
    </location>
</feature>
<evidence type="ECO:0000313" key="15">
    <source>
        <dbReference type="Proteomes" id="UP000594261"/>
    </source>
</evidence>
<evidence type="ECO:0000256" key="6">
    <source>
        <dbReference type="ARBA" id="ARBA00023034"/>
    </source>
</evidence>
<comment type="subcellular location">
    <subcellularLocation>
        <location evidence="1">Golgi apparatus membrane</location>
        <topology evidence="1">Multi-pass membrane protein</topology>
    </subcellularLocation>
</comment>
<feature type="binding site" evidence="12">
    <location>
        <position position="453"/>
    </location>
    <ligand>
        <name>Mn(2+)</name>
        <dbReference type="ChEBI" id="CHEBI:29035"/>
    </ligand>
</feature>
<evidence type="ECO:0000256" key="7">
    <source>
        <dbReference type="ARBA" id="ARBA00023136"/>
    </source>
</evidence>
<reference evidence="14 15" key="1">
    <citation type="journal article" date="2016" name="G3 (Bethesda)">
        <title>First Draft Assembly and Annotation of the Genome of a California Endemic Oak Quercus lobata Nee (Fagaceae).</title>
        <authorList>
            <person name="Sork V.L."/>
            <person name="Fitz-Gibbon S.T."/>
            <person name="Puiu D."/>
            <person name="Crepeau M."/>
            <person name="Gugger P.F."/>
            <person name="Sherman R."/>
            <person name="Stevens K."/>
            <person name="Langley C.H."/>
            <person name="Pellegrini M."/>
            <person name="Salzberg S.L."/>
        </authorList>
    </citation>
    <scope>NUCLEOTIDE SEQUENCE [LARGE SCALE GENOMIC DNA]</scope>
    <source>
        <strain evidence="14 15">cv. SW786</strain>
    </source>
</reference>
<evidence type="ECO:0000313" key="14">
    <source>
        <dbReference type="EnsemblPlants" id="QL08p003857:mrna"/>
    </source>
</evidence>
<dbReference type="GO" id="GO:0071555">
    <property type="term" value="P:cell wall organization"/>
    <property type="evidence" value="ECO:0007669"/>
    <property type="project" value="UniProtKB-KW"/>
</dbReference>
<keyword evidence="5 13" id="KW-1133">Transmembrane helix</keyword>
<feature type="transmembrane region" description="Helical" evidence="13">
    <location>
        <begin position="793"/>
        <end position="813"/>
    </location>
</feature>
<evidence type="ECO:0000256" key="11">
    <source>
        <dbReference type="PIRSR" id="PIRSR605150-2"/>
    </source>
</evidence>
<keyword evidence="2" id="KW-0328">Glycosyltransferase</keyword>
<protein>
    <recommendedName>
        <fullName evidence="16">Cellulose synthase-like protein E1</fullName>
    </recommendedName>
</protein>
<feature type="transmembrane region" description="Helical" evidence="13">
    <location>
        <begin position="52"/>
        <end position="70"/>
    </location>
</feature>
<feature type="transmembrane region" description="Helical" evidence="13">
    <location>
        <begin position="754"/>
        <end position="773"/>
    </location>
</feature>
<dbReference type="OMA" id="TFLGWWN"/>
<keyword evidence="7 13" id="KW-0472">Membrane</keyword>
<sequence length="882" mass="101226">MGRDGYLPLFETRRAKGRVLYRLFVISVFLGICLIWIYRVNHIPRKGEDGRWGWIGLFGAEFWFGLYWVLTQAHRWNQVYRCTFKDRLFQRFPSISLQSFQHSKFFWGIPYDIPDYINELPIFSYYERKYHFAAIPNFLSLFTEPKHMATSLRCLITAHTQIIACDVSLPQVHLGGQDIFASPPCQRKKELEDSELARGRVSKFYWLVAIRSRAWGLIDPPHKSRIDRVRENHLGKGPGHEKELPKVDIYVCTADPVIEPPVMVINTVLSVMAYDYPPEKLSVYLSDDGGSDLTFYALLEASHFAKYWLPYCKKFKVEPRSPAEYFNSSDDPLDANQSKELVFIKKLYDEMENRIKNAAKLARIPEELRSKHTGFSQWDSYSSQRDHDTILQILTDGRDPNAKDKDGFVLPTLVYLAREKRPQHHHNFKAGAMNALIRVSSEISNGPIILNVDCDMYSNNSHSIRDALCFFMDEEKGHEIAFVQFPQNFKNVTRNEIYDAAIRVINEVEFHGLDGCGGPLYVGTGCFHRRDTLCGRKFSKEYKTDWSSLNDIRRKDSVHELEKKFKGLTSSTYDKNTQWGKEMGLLYGCPVEDVITGLSIQCRGWKSVFFNPSRKAFLGIAATTLPDALVQHKRWSEGNLQILFSRYSPAWYAQGKISLALQMGYCAYCLWAPNCLATLYYTVIPSLYLLKGISLFPQISSPWFIPFAYVISAKNICALAEFLWCGGTILGWWNNQRMWLYKRTSSYLFAFMDTILKLLGFAESGFVISTKIADQDVSQRYEKEIMEFGTSTPMITILSTLAMINLVCFAGMLKEALMGKGIIRVYETMSLQFVLCGNLVLINFPLYQALFLRKDKGKLPSSLAAKSIVLALLACISFTLLY</sequence>
<evidence type="ECO:0000256" key="13">
    <source>
        <dbReference type="SAM" id="Phobius"/>
    </source>
</evidence>
<feature type="transmembrane region" description="Helical" evidence="13">
    <location>
        <begin position="665"/>
        <end position="683"/>
    </location>
</feature>
<dbReference type="FunFam" id="3.90.550.10:FF:000173">
    <property type="entry name" value="Cellulose synthase-like protein E1"/>
    <property type="match status" value="1"/>
</dbReference>
<organism evidence="14 15">
    <name type="scientific">Quercus lobata</name>
    <name type="common">Valley oak</name>
    <dbReference type="NCBI Taxonomy" id="97700"/>
    <lineage>
        <taxon>Eukaryota</taxon>
        <taxon>Viridiplantae</taxon>
        <taxon>Streptophyta</taxon>
        <taxon>Embryophyta</taxon>
        <taxon>Tracheophyta</taxon>
        <taxon>Spermatophyta</taxon>
        <taxon>Magnoliopsida</taxon>
        <taxon>eudicotyledons</taxon>
        <taxon>Gunneridae</taxon>
        <taxon>Pentapetalae</taxon>
        <taxon>rosids</taxon>
        <taxon>fabids</taxon>
        <taxon>Fagales</taxon>
        <taxon>Fagaceae</taxon>
        <taxon>Quercus</taxon>
    </lineage>
</organism>
<dbReference type="InterPro" id="IPR005150">
    <property type="entry name" value="Cellulose_synth"/>
</dbReference>
<evidence type="ECO:0000256" key="9">
    <source>
        <dbReference type="ARBA" id="ARBA00037405"/>
    </source>
</evidence>
<dbReference type="GO" id="GO:0000139">
    <property type="term" value="C:Golgi membrane"/>
    <property type="evidence" value="ECO:0007669"/>
    <property type="project" value="UniProtKB-SubCell"/>
</dbReference>
<feature type="transmembrane region" description="Helical" evidence="13">
    <location>
        <begin position="833"/>
        <end position="851"/>
    </location>
</feature>
<dbReference type="Gramene" id="QL08p003857:mrna">
    <property type="protein sequence ID" value="QL08p003857:mrna"/>
    <property type="gene ID" value="QL08p003857"/>
</dbReference>
<keyword evidence="3" id="KW-0808">Transferase</keyword>
<evidence type="ECO:0000256" key="3">
    <source>
        <dbReference type="ARBA" id="ARBA00022679"/>
    </source>
</evidence>
<keyword evidence="8" id="KW-0961">Cell wall biogenesis/degradation</keyword>
<accession>A0A7N2M8H9</accession>
<proteinExistence type="predicted"/>
<dbReference type="AlphaFoldDB" id="A0A7N2M8H9"/>
<feature type="binding site" evidence="12">
    <location>
        <position position="429"/>
    </location>
    <ligand>
        <name>Mn(2+)</name>
        <dbReference type="ChEBI" id="CHEBI:29035"/>
    </ligand>
</feature>
<dbReference type="EnsemblPlants" id="QL08p003857:mrna">
    <property type="protein sequence ID" value="QL08p003857:mrna"/>
    <property type="gene ID" value="QL08p003857"/>
</dbReference>
<dbReference type="PANTHER" id="PTHR13301">
    <property type="entry name" value="X-BOX TRANSCRIPTION FACTOR-RELATED"/>
    <property type="match status" value="1"/>
</dbReference>
<feature type="transmembrane region" description="Helical" evidence="13">
    <location>
        <begin position="863"/>
        <end position="881"/>
    </location>
</feature>
<feature type="active site" evidence="10">
    <location>
        <position position="288"/>
    </location>
</feature>